<proteinExistence type="predicted"/>
<dbReference type="PROSITE" id="PS51790">
    <property type="entry name" value="MSRB"/>
    <property type="match status" value="1"/>
</dbReference>
<evidence type="ECO:0000313" key="5">
    <source>
        <dbReference type="EMBL" id="GAA4387008.1"/>
    </source>
</evidence>
<dbReference type="Pfam" id="PF01641">
    <property type="entry name" value="SelR"/>
    <property type="match status" value="1"/>
</dbReference>
<organism evidence="5 6">
    <name type="scientific">Ornithinibacter aureus</name>
    <dbReference type="NCBI Taxonomy" id="622664"/>
    <lineage>
        <taxon>Bacteria</taxon>
        <taxon>Bacillati</taxon>
        <taxon>Actinomycetota</taxon>
        <taxon>Actinomycetes</taxon>
        <taxon>Micrococcales</taxon>
        <taxon>Intrasporangiaceae</taxon>
        <taxon>Ornithinibacter</taxon>
    </lineage>
</organism>
<comment type="catalytic activity">
    <reaction evidence="3">
        <text>L-methionyl-[protein] + [thioredoxin]-disulfide + H2O = L-methionyl-(R)-S-oxide-[protein] + [thioredoxin]-dithiol</text>
        <dbReference type="Rhea" id="RHEA:24164"/>
        <dbReference type="Rhea" id="RHEA-COMP:10698"/>
        <dbReference type="Rhea" id="RHEA-COMP:10700"/>
        <dbReference type="Rhea" id="RHEA-COMP:12313"/>
        <dbReference type="Rhea" id="RHEA-COMP:12314"/>
        <dbReference type="ChEBI" id="CHEBI:15377"/>
        <dbReference type="ChEBI" id="CHEBI:16044"/>
        <dbReference type="ChEBI" id="CHEBI:29950"/>
        <dbReference type="ChEBI" id="CHEBI:45764"/>
        <dbReference type="ChEBI" id="CHEBI:50058"/>
        <dbReference type="EC" id="1.8.4.12"/>
    </reaction>
</comment>
<dbReference type="Gene3D" id="2.170.150.20">
    <property type="entry name" value="Peptide methionine sulfoxide reductase"/>
    <property type="match status" value="1"/>
</dbReference>
<dbReference type="InterPro" id="IPR002579">
    <property type="entry name" value="Met_Sox_Rdtase_MsrB_dom"/>
</dbReference>
<dbReference type="RefSeq" id="WP_159899499.1">
    <property type="nucleotide sequence ID" value="NZ_BAABFX010000005.1"/>
</dbReference>
<evidence type="ECO:0000259" key="4">
    <source>
        <dbReference type="PROSITE" id="PS51790"/>
    </source>
</evidence>
<feature type="domain" description="MsrB" evidence="4">
    <location>
        <begin position="16"/>
        <end position="141"/>
    </location>
</feature>
<reference evidence="6" key="1">
    <citation type="journal article" date="2019" name="Int. J. Syst. Evol. Microbiol.">
        <title>The Global Catalogue of Microorganisms (GCM) 10K type strain sequencing project: providing services to taxonomists for standard genome sequencing and annotation.</title>
        <authorList>
            <consortium name="The Broad Institute Genomics Platform"/>
            <consortium name="The Broad Institute Genome Sequencing Center for Infectious Disease"/>
            <person name="Wu L."/>
            <person name="Ma J."/>
        </authorList>
    </citation>
    <scope>NUCLEOTIDE SEQUENCE [LARGE SCALE GENOMIC DNA]</scope>
    <source>
        <strain evidence="6">JCM 17738</strain>
    </source>
</reference>
<dbReference type="PANTHER" id="PTHR10173:SF52">
    <property type="entry name" value="METHIONINE-R-SULFOXIDE REDUCTASE B1"/>
    <property type="match status" value="1"/>
</dbReference>
<dbReference type="InterPro" id="IPR028427">
    <property type="entry name" value="Met_Sox_Rdtase_MsrB"/>
</dbReference>
<evidence type="ECO:0000313" key="6">
    <source>
        <dbReference type="Proteomes" id="UP001500390"/>
    </source>
</evidence>
<evidence type="ECO:0000256" key="3">
    <source>
        <dbReference type="ARBA" id="ARBA00048488"/>
    </source>
</evidence>
<name>A0ABP8J8S7_9MICO</name>
<sequence>MTMKPSDRSYAVERTEEEWKAALSPAEYQVLRQAGTERPFVGEYTDAKTVGTYACRACGAELFTSETKFDSHCGWPSFFSPLAGESVELLEDRSLPGRPRTEVRCATCGSHLGHVFEGEGYDTPTDQRYCINSISLTLRPKGEPAAG</sequence>
<dbReference type="EC" id="1.8.4.12" evidence="1"/>
<evidence type="ECO:0000256" key="1">
    <source>
        <dbReference type="ARBA" id="ARBA00012499"/>
    </source>
</evidence>
<dbReference type="InterPro" id="IPR011057">
    <property type="entry name" value="Mss4-like_sf"/>
</dbReference>
<comment type="caution">
    <text evidence="5">The sequence shown here is derived from an EMBL/GenBank/DDBJ whole genome shotgun (WGS) entry which is preliminary data.</text>
</comment>
<evidence type="ECO:0000256" key="2">
    <source>
        <dbReference type="ARBA" id="ARBA00023002"/>
    </source>
</evidence>
<dbReference type="Proteomes" id="UP001500390">
    <property type="component" value="Unassembled WGS sequence"/>
</dbReference>
<protein>
    <recommendedName>
        <fullName evidence="1">peptide-methionine (R)-S-oxide reductase</fullName>
        <ecNumber evidence="1">1.8.4.12</ecNumber>
    </recommendedName>
</protein>
<dbReference type="PANTHER" id="PTHR10173">
    <property type="entry name" value="METHIONINE SULFOXIDE REDUCTASE"/>
    <property type="match status" value="1"/>
</dbReference>
<keyword evidence="2" id="KW-0560">Oxidoreductase</keyword>
<dbReference type="SUPFAM" id="SSF51316">
    <property type="entry name" value="Mss4-like"/>
    <property type="match status" value="1"/>
</dbReference>
<dbReference type="EMBL" id="BAABFX010000005">
    <property type="protein sequence ID" value="GAA4387008.1"/>
    <property type="molecule type" value="Genomic_DNA"/>
</dbReference>
<accession>A0ABP8J8S7</accession>
<keyword evidence="6" id="KW-1185">Reference proteome</keyword>
<gene>
    <name evidence="5" type="primary">msrB</name>
    <name evidence="5" type="ORF">GCM10023153_01110</name>
</gene>
<dbReference type="NCBIfam" id="TIGR00357">
    <property type="entry name" value="peptide-methionine (R)-S-oxide reductase MsrB"/>
    <property type="match status" value="1"/>
</dbReference>